<dbReference type="Pfam" id="PF07785">
    <property type="entry name" value="DUF1623"/>
    <property type="match status" value="1"/>
</dbReference>
<organism evidence="1 2">
    <name type="scientific">Artaxa digramma nucleopolyhedrovirus</name>
    <dbReference type="NCBI Taxonomy" id="3070910"/>
    <lineage>
        <taxon>Viruses</taxon>
        <taxon>Viruses incertae sedis</taxon>
        <taxon>Naldaviricetes</taxon>
        <taxon>Lefavirales</taxon>
        <taxon>Baculoviridae</taxon>
        <taxon>Alphabaculovirus</taxon>
        <taxon>Alphabaculovirus ardigrammae</taxon>
    </lineage>
</organism>
<sequence length="106" mass="12108">MKLVAFVLHITNPNKLLQQTIYEKYLVNFDVIDAVMCKNGECLATCVSSFDALSHTPKCYDNFIKSNDNDGACSVTIMDIDSYDNLEYMQNVVYIICENYNNVFPQ</sequence>
<name>A0AAE6UZN1_9ABAC</name>
<protein>
    <submittedName>
        <fullName evidence="1">Ac117</fullName>
    </submittedName>
</protein>
<reference evidence="1 2" key="1">
    <citation type="journal article" date="2019" name="Viruses">
        <title>Genome Analysis of a Novel Clade II.b Alphabaculovirus Obtained from Artaxa digramma.</title>
        <authorList>
            <person name="Li J."/>
            <person name="Duan X."/>
            <person name="Wang Q."/>
            <person name="Zhang L."/>
            <person name="Deng F."/>
            <person name="Wang H."/>
            <person name="Hu Z."/>
            <person name="Wang M."/>
            <person name="Wang J."/>
        </authorList>
    </citation>
    <scope>NUCLEOTIDE SEQUENCE [LARGE SCALE GENOMIC DNA]</scope>
    <source>
        <strain evidence="1 2">424</strain>
    </source>
</reference>
<evidence type="ECO:0000313" key="2">
    <source>
        <dbReference type="Proteomes" id="UP000830275"/>
    </source>
</evidence>
<dbReference type="Proteomes" id="UP000830275">
    <property type="component" value="Segment"/>
</dbReference>
<proteinExistence type="predicted"/>
<evidence type="ECO:0000313" key="1">
    <source>
        <dbReference type="EMBL" id="QHB21773.1"/>
    </source>
</evidence>
<accession>A0AAE6UZN1</accession>
<dbReference type="InterPro" id="IPR012428">
    <property type="entry name" value="AcMNPV_Orf117"/>
</dbReference>
<keyword evidence="2" id="KW-1185">Reference proteome</keyword>
<dbReference type="EMBL" id="MN233792">
    <property type="protein sequence ID" value="QHB21773.1"/>
    <property type="molecule type" value="Genomic_DNA"/>
</dbReference>
<gene>
    <name evidence="1" type="primary">ac117</name>
    <name evidence="1" type="ORF">Eudi_ORF114</name>
</gene>